<feature type="chain" id="PRO_5035754184" evidence="2">
    <location>
        <begin position="19"/>
        <end position="95"/>
    </location>
</feature>
<proteinExistence type="predicted"/>
<feature type="compositionally biased region" description="Acidic residues" evidence="1">
    <location>
        <begin position="82"/>
        <end position="95"/>
    </location>
</feature>
<gene>
    <name evidence="3" type="ORF">Mgra_00007929</name>
</gene>
<name>A0A8S9ZHJ1_9BILA</name>
<dbReference type="Proteomes" id="UP000605970">
    <property type="component" value="Unassembled WGS sequence"/>
</dbReference>
<dbReference type="AlphaFoldDB" id="A0A8S9ZHJ1"/>
<feature type="compositionally biased region" description="Basic and acidic residues" evidence="1">
    <location>
        <begin position="56"/>
        <end position="81"/>
    </location>
</feature>
<dbReference type="EMBL" id="JABEBT010000096">
    <property type="protein sequence ID" value="KAF7632711.1"/>
    <property type="molecule type" value="Genomic_DNA"/>
</dbReference>
<accession>A0A8S9ZHJ1</accession>
<protein>
    <submittedName>
        <fullName evidence="3">Uncharacterized protein</fullName>
    </submittedName>
</protein>
<evidence type="ECO:0000313" key="3">
    <source>
        <dbReference type="EMBL" id="KAF7632711.1"/>
    </source>
</evidence>
<comment type="caution">
    <text evidence="3">The sequence shown here is derived from an EMBL/GenBank/DDBJ whole genome shotgun (WGS) entry which is preliminary data.</text>
</comment>
<evidence type="ECO:0000313" key="4">
    <source>
        <dbReference type="Proteomes" id="UP000605970"/>
    </source>
</evidence>
<evidence type="ECO:0000256" key="2">
    <source>
        <dbReference type="SAM" id="SignalP"/>
    </source>
</evidence>
<feature type="signal peptide" evidence="2">
    <location>
        <begin position="1"/>
        <end position="18"/>
    </location>
</feature>
<keyword evidence="2" id="KW-0732">Signal</keyword>
<feature type="region of interest" description="Disordered" evidence="1">
    <location>
        <begin position="21"/>
        <end position="95"/>
    </location>
</feature>
<keyword evidence="4" id="KW-1185">Reference proteome</keyword>
<dbReference type="PROSITE" id="PS51257">
    <property type="entry name" value="PROKAR_LIPOPROTEIN"/>
    <property type="match status" value="1"/>
</dbReference>
<evidence type="ECO:0000256" key="1">
    <source>
        <dbReference type="SAM" id="MobiDB-lite"/>
    </source>
</evidence>
<organism evidence="3 4">
    <name type="scientific">Meloidogyne graminicola</name>
    <dbReference type="NCBI Taxonomy" id="189291"/>
    <lineage>
        <taxon>Eukaryota</taxon>
        <taxon>Metazoa</taxon>
        <taxon>Ecdysozoa</taxon>
        <taxon>Nematoda</taxon>
        <taxon>Chromadorea</taxon>
        <taxon>Rhabditida</taxon>
        <taxon>Tylenchina</taxon>
        <taxon>Tylenchomorpha</taxon>
        <taxon>Tylenchoidea</taxon>
        <taxon>Meloidogynidae</taxon>
        <taxon>Meloidogyninae</taxon>
        <taxon>Meloidogyne</taxon>
    </lineage>
</organism>
<reference evidence="3" key="1">
    <citation type="journal article" date="2020" name="Ecol. Evol.">
        <title>Genome structure and content of the rice root-knot nematode (Meloidogyne graminicola).</title>
        <authorList>
            <person name="Phan N.T."/>
            <person name="Danchin E.G.J."/>
            <person name="Klopp C."/>
            <person name="Perfus-Barbeoch L."/>
            <person name="Kozlowski D.K."/>
            <person name="Koutsovoulos G.D."/>
            <person name="Lopez-Roques C."/>
            <person name="Bouchez O."/>
            <person name="Zahm M."/>
            <person name="Besnard G."/>
            <person name="Bellafiore S."/>
        </authorList>
    </citation>
    <scope>NUCLEOTIDE SEQUENCE</scope>
    <source>
        <strain evidence="3">VN-18</strain>
    </source>
</reference>
<sequence>MSKFFVVLVMFTVIFVLSCEGGKRGRKPKGSTSNINKGWKTKQKEKATPSSSFENPIKEISEREEKALKKKEKAEKKKAIEREEDDYEPSGESFE</sequence>